<dbReference type="PROSITE" id="PS00629">
    <property type="entry name" value="IMP_1"/>
    <property type="match status" value="1"/>
</dbReference>
<dbReference type="GO" id="GO:0008934">
    <property type="term" value="F:inositol monophosphate 1-phosphatase activity"/>
    <property type="evidence" value="ECO:0007669"/>
    <property type="project" value="TreeGrafter"/>
</dbReference>
<feature type="binding site" evidence="4">
    <location>
        <position position="100"/>
    </location>
    <ligand>
        <name>Mg(2+)</name>
        <dbReference type="ChEBI" id="CHEBI:18420"/>
        <label>1</label>
        <note>catalytic</note>
    </ligand>
</feature>
<evidence type="ECO:0000256" key="3">
    <source>
        <dbReference type="ARBA" id="ARBA00022842"/>
    </source>
</evidence>
<dbReference type="EC" id="3.1.3.25" evidence="5"/>
<organism evidence="5 6">
    <name type="scientific">Micrococcus endophyticus</name>
    <dbReference type="NCBI Taxonomy" id="455343"/>
    <lineage>
        <taxon>Bacteria</taxon>
        <taxon>Bacillati</taxon>
        <taxon>Actinomycetota</taxon>
        <taxon>Actinomycetes</taxon>
        <taxon>Micrococcales</taxon>
        <taxon>Micrococcaceae</taxon>
        <taxon>Micrococcus</taxon>
    </lineage>
</organism>
<dbReference type="PANTHER" id="PTHR20854">
    <property type="entry name" value="INOSITOL MONOPHOSPHATASE"/>
    <property type="match status" value="1"/>
</dbReference>
<feature type="binding site" evidence="4">
    <location>
        <position position="257"/>
    </location>
    <ligand>
        <name>Mg(2+)</name>
        <dbReference type="ChEBI" id="CHEBI:18420"/>
        <label>1</label>
        <note>catalytic</note>
    </ligand>
</feature>
<dbReference type="Gene3D" id="3.30.540.10">
    <property type="entry name" value="Fructose-1,6-Bisphosphatase, subunit A, domain 1"/>
    <property type="match status" value="1"/>
</dbReference>
<gene>
    <name evidence="5" type="ORF">HDA33_001320</name>
</gene>
<feature type="binding site" evidence="4">
    <location>
        <position position="82"/>
    </location>
    <ligand>
        <name>Mg(2+)</name>
        <dbReference type="ChEBI" id="CHEBI:18420"/>
        <label>1</label>
        <note>catalytic</note>
    </ligand>
</feature>
<protein>
    <submittedName>
        <fullName evidence="5">Myo-inositol-1(Or 4)-monophosphatase</fullName>
        <ecNumber evidence="5">3.1.3.25</ecNumber>
    </submittedName>
</protein>
<dbReference type="EMBL" id="JACHMW010000001">
    <property type="protein sequence ID" value="MBB5848756.1"/>
    <property type="molecule type" value="Genomic_DNA"/>
</dbReference>
<evidence type="ECO:0000256" key="1">
    <source>
        <dbReference type="ARBA" id="ARBA00022723"/>
    </source>
</evidence>
<feature type="binding site" evidence="4">
    <location>
        <position position="103"/>
    </location>
    <ligand>
        <name>Mg(2+)</name>
        <dbReference type="ChEBI" id="CHEBI:18420"/>
        <label>1</label>
        <note>catalytic</note>
    </ligand>
</feature>
<dbReference type="PANTHER" id="PTHR20854:SF4">
    <property type="entry name" value="INOSITOL-1-MONOPHOSPHATASE-RELATED"/>
    <property type="match status" value="1"/>
</dbReference>
<dbReference type="GO" id="GO:0006020">
    <property type="term" value="P:inositol metabolic process"/>
    <property type="evidence" value="ECO:0007669"/>
    <property type="project" value="TreeGrafter"/>
</dbReference>
<keyword evidence="6" id="KW-1185">Reference proteome</keyword>
<accession>A0A7W9JJT4</accession>
<keyword evidence="2 5" id="KW-0378">Hydrolase</keyword>
<name>A0A7W9JJT4_9MICC</name>
<dbReference type="InterPro" id="IPR020583">
    <property type="entry name" value="Inositol_monoP_metal-BS"/>
</dbReference>
<dbReference type="PRINTS" id="PR00377">
    <property type="entry name" value="IMPHPHTASES"/>
</dbReference>
<dbReference type="InterPro" id="IPR000760">
    <property type="entry name" value="Inositol_monophosphatase-like"/>
</dbReference>
<proteinExistence type="predicted"/>
<keyword evidence="1 4" id="KW-0479">Metal-binding</keyword>
<dbReference type="GO" id="GO:0007165">
    <property type="term" value="P:signal transduction"/>
    <property type="evidence" value="ECO:0007669"/>
    <property type="project" value="TreeGrafter"/>
</dbReference>
<dbReference type="GO" id="GO:0046872">
    <property type="term" value="F:metal ion binding"/>
    <property type="evidence" value="ECO:0007669"/>
    <property type="project" value="UniProtKB-KW"/>
</dbReference>
<dbReference type="Pfam" id="PF00459">
    <property type="entry name" value="Inositol_P"/>
    <property type="match status" value="1"/>
</dbReference>
<comment type="cofactor">
    <cofactor evidence="4">
        <name>Mg(2+)</name>
        <dbReference type="ChEBI" id="CHEBI:18420"/>
    </cofactor>
</comment>
<evidence type="ECO:0000256" key="2">
    <source>
        <dbReference type="ARBA" id="ARBA00022801"/>
    </source>
</evidence>
<reference evidence="5 6" key="1">
    <citation type="submission" date="2020-08" db="EMBL/GenBank/DDBJ databases">
        <title>Sequencing the genomes of 1000 actinobacteria strains.</title>
        <authorList>
            <person name="Klenk H.-P."/>
        </authorList>
    </citation>
    <scope>NUCLEOTIDE SEQUENCE [LARGE SCALE GENOMIC DNA]</scope>
    <source>
        <strain evidence="5 6">DSM 17945</strain>
    </source>
</reference>
<feature type="binding site" evidence="4">
    <location>
        <position position="102"/>
    </location>
    <ligand>
        <name>Mg(2+)</name>
        <dbReference type="ChEBI" id="CHEBI:18420"/>
        <label>1</label>
        <note>catalytic</note>
    </ligand>
</feature>
<evidence type="ECO:0000313" key="6">
    <source>
        <dbReference type="Proteomes" id="UP000567246"/>
    </source>
</evidence>
<keyword evidence="3 4" id="KW-0460">Magnesium</keyword>
<dbReference type="RefSeq" id="WP_184172002.1">
    <property type="nucleotide sequence ID" value="NZ_BAABAG010000004.1"/>
</dbReference>
<comment type="caution">
    <text evidence="5">The sequence shown here is derived from an EMBL/GenBank/DDBJ whole genome shotgun (WGS) entry which is preliminary data.</text>
</comment>
<dbReference type="Proteomes" id="UP000567246">
    <property type="component" value="Unassembled WGS sequence"/>
</dbReference>
<dbReference type="Gene3D" id="3.40.190.80">
    <property type="match status" value="1"/>
</dbReference>
<dbReference type="SUPFAM" id="SSF56655">
    <property type="entry name" value="Carbohydrate phosphatase"/>
    <property type="match status" value="1"/>
</dbReference>
<dbReference type="AlphaFoldDB" id="A0A7W9JJT4"/>
<evidence type="ECO:0000256" key="4">
    <source>
        <dbReference type="PIRSR" id="PIRSR600760-2"/>
    </source>
</evidence>
<evidence type="ECO:0000313" key="5">
    <source>
        <dbReference type="EMBL" id="MBB5848756.1"/>
    </source>
</evidence>
<sequence length="305" mass="31706">MSAAVTVPGLLVVAKAAARAGADVLARRWTGHHPAVPLGREEIGAETKTSGSDWVTDYDRRAEQAVREVLVAYRPQDEITGEEYGATVPAEPSGLRWSIDPLDGTTNFVRGLPQFCTSVAVTGPVDEETAALLGVPAGTRRWLAGVVAAPALGRTWFASAGRGAFSTADATTAGVDVPDRDAAPVRITGPVPGRSGRLLATGFGYDPARRAMQVRALAALLPAFGDVRRIGSAALDLCMVADGTLDAYAEFGTQEYDWAAGALIAEEAGVRVRRPASGDGTAHPDWMVAGDVDEAALAAAQEETA</sequence>